<name>A0A0B7BWF3_9EUPU</name>
<feature type="non-terminal residue" evidence="2">
    <location>
        <position position="1"/>
    </location>
</feature>
<evidence type="ECO:0000313" key="2">
    <source>
        <dbReference type="EMBL" id="CEK97519.1"/>
    </source>
</evidence>
<reference evidence="2" key="1">
    <citation type="submission" date="2014-12" db="EMBL/GenBank/DDBJ databases">
        <title>Insight into the proteome of Arion vulgaris.</title>
        <authorList>
            <person name="Aradska J."/>
            <person name="Bulat T."/>
            <person name="Smidak R."/>
            <person name="Sarate P."/>
            <person name="Gangsoo J."/>
            <person name="Sialana F."/>
            <person name="Bilban M."/>
            <person name="Lubec G."/>
        </authorList>
    </citation>
    <scope>NUCLEOTIDE SEQUENCE</scope>
    <source>
        <tissue evidence="2">Skin</tissue>
    </source>
</reference>
<feature type="compositionally biased region" description="Polar residues" evidence="1">
    <location>
        <begin position="104"/>
        <end position="124"/>
    </location>
</feature>
<dbReference type="PANTHER" id="PTHR34251">
    <property type="entry name" value="LEUCINE-, GLUTAMATE- AND LYSINE-RICH PROTEIN 1"/>
    <property type="match status" value="1"/>
</dbReference>
<gene>
    <name evidence="2" type="primary">ORF216022</name>
</gene>
<dbReference type="AlphaFoldDB" id="A0A0B7BWF3"/>
<feature type="compositionally biased region" description="Polar residues" evidence="1">
    <location>
        <begin position="74"/>
        <end position="91"/>
    </location>
</feature>
<organism evidence="2">
    <name type="scientific">Arion vulgaris</name>
    <dbReference type="NCBI Taxonomy" id="1028688"/>
    <lineage>
        <taxon>Eukaryota</taxon>
        <taxon>Metazoa</taxon>
        <taxon>Spiralia</taxon>
        <taxon>Lophotrochozoa</taxon>
        <taxon>Mollusca</taxon>
        <taxon>Gastropoda</taxon>
        <taxon>Heterobranchia</taxon>
        <taxon>Euthyneura</taxon>
        <taxon>Panpulmonata</taxon>
        <taxon>Eupulmonata</taxon>
        <taxon>Stylommatophora</taxon>
        <taxon>Helicina</taxon>
        <taxon>Arionoidea</taxon>
        <taxon>Arionidae</taxon>
        <taxon>Arion</taxon>
    </lineage>
</organism>
<protein>
    <submittedName>
        <fullName evidence="2">Uncharacterized protein</fullName>
    </submittedName>
</protein>
<evidence type="ECO:0000256" key="1">
    <source>
        <dbReference type="SAM" id="MobiDB-lite"/>
    </source>
</evidence>
<feature type="region of interest" description="Disordered" evidence="1">
    <location>
        <begin position="60"/>
        <end position="128"/>
    </location>
</feature>
<dbReference type="InterPro" id="IPR038799">
    <property type="entry name" value="LEKR1"/>
</dbReference>
<dbReference type="EMBL" id="HACG01050654">
    <property type="protein sequence ID" value="CEK97519.1"/>
    <property type="molecule type" value="Transcribed_RNA"/>
</dbReference>
<accession>A0A0B7BWF3</accession>
<proteinExistence type="predicted"/>
<dbReference type="PANTHER" id="PTHR34251:SF1">
    <property type="entry name" value="LEUCINE, GLUTAMATE AND LYSINE RICH 1"/>
    <property type="match status" value="1"/>
</dbReference>
<sequence length="150" mass="16687">KTKQEHFDAQNSVVLLEEKLKDVTTENQFLQNVVRKECEERFELTEALSDARTELLELKKPLGGYSNLPKGSRKSSLSSMNQYLPSPSQGPAQPEDATTKLPLPTNSVNLSYNGQTSRKNSDGSVGSDRTIDAEILNNRKRIASMLGRFS</sequence>